<dbReference type="EMBL" id="AZGD01000090">
    <property type="protein sequence ID" value="KRM18825.1"/>
    <property type="molecule type" value="Genomic_DNA"/>
</dbReference>
<feature type="active site" evidence="12">
    <location>
        <position position="411"/>
    </location>
</feature>
<evidence type="ECO:0000256" key="2">
    <source>
        <dbReference type="ARBA" id="ARBA00022475"/>
    </source>
</evidence>
<dbReference type="Gene3D" id="3.30.870.10">
    <property type="entry name" value="Endonuclease Chain A"/>
    <property type="match status" value="2"/>
</dbReference>
<comment type="catalytic activity">
    <reaction evidence="12">
        <text>2 a 1,2-diacyl-sn-glycero-3-phospho-(1'-sn-glycerol) = a cardiolipin + glycerol</text>
        <dbReference type="Rhea" id="RHEA:31451"/>
        <dbReference type="ChEBI" id="CHEBI:17754"/>
        <dbReference type="ChEBI" id="CHEBI:62237"/>
        <dbReference type="ChEBI" id="CHEBI:64716"/>
    </reaction>
</comment>
<dbReference type="CDD" id="cd09110">
    <property type="entry name" value="PLDc_CLS_1"/>
    <property type="match status" value="1"/>
</dbReference>
<evidence type="ECO:0000256" key="4">
    <source>
        <dbReference type="ARBA" id="ARBA00022679"/>
    </source>
</evidence>
<dbReference type="CDD" id="cd09112">
    <property type="entry name" value="PLDc_CLS_2"/>
    <property type="match status" value="1"/>
</dbReference>
<evidence type="ECO:0000256" key="10">
    <source>
        <dbReference type="ARBA" id="ARBA00023209"/>
    </source>
</evidence>
<feature type="active site" evidence="12">
    <location>
        <position position="227"/>
    </location>
</feature>
<dbReference type="InterPro" id="IPR022924">
    <property type="entry name" value="Cardiolipin_synthase"/>
</dbReference>
<organism evidence="15 16">
    <name type="scientific">Ligilactobacillus hayakitensis DSM 18933 = JCM 14209</name>
    <dbReference type="NCBI Taxonomy" id="1423755"/>
    <lineage>
        <taxon>Bacteria</taxon>
        <taxon>Bacillati</taxon>
        <taxon>Bacillota</taxon>
        <taxon>Bacilli</taxon>
        <taxon>Lactobacillales</taxon>
        <taxon>Lactobacillaceae</taxon>
        <taxon>Ligilactobacillus</taxon>
    </lineage>
</organism>
<dbReference type="RefSeq" id="WP_025021809.1">
    <property type="nucleotide sequence ID" value="NZ_AZGD01000090.1"/>
</dbReference>
<evidence type="ECO:0000256" key="6">
    <source>
        <dbReference type="ARBA" id="ARBA00022737"/>
    </source>
</evidence>
<evidence type="ECO:0000313" key="15">
    <source>
        <dbReference type="EMBL" id="KRM18825.1"/>
    </source>
</evidence>
<keyword evidence="7 12" id="KW-1133">Transmembrane helix</keyword>
<evidence type="ECO:0000256" key="1">
    <source>
        <dbReference type="ARBA" id="ARBA00004651"/>
    </source>
</evidence>
<proteinExistence type="inferred from homology"/>
<evidence type="ECO:0000256" key="11">
    <source>
        <dbReference type="ARBA" id="ARBA00023264"/>
    </source>
</evidence>
<evidence type="ECO:0000259" key="14">
    <source>
        <dbReference type="PROSITE" id="PS50035"/>
    </source>
</evidence>
<feature type="active site" evidence="12">
    <location>
        <position position="409"/>
    </location>
</feature>
<dbReference type="Pfam" id="PF13091">
    <property type="entry name" value="PLDc_2"/>
    <property type="match status" value="2"/>
</dbReference>
<dbReference type="Pfam" id="PF13396">
    <property type="entry name" value="PLDc_N"/>
    <property type="match status" value="1"/>
</dbReference>
<dbReference type="SUPFAM" id="SSF56024">
    <property type="entry name" value="Phospholipase D/nuclease"/>
    <property type="match status" value="2"/>
</dbReference>
<feature type="active site" evidence="12">
    <location>
        <position position="225"/>
    </location>
</feature>
<dbReference type="GO" id="GO:0032049">
    <property type="term" value="P:cardiolipin biosynthetic process"/>
    <property type="evidence" value="ECO:0007669"/>
    <property type="project" value="UniProtKB-UniRule"/>
</dbReference>
<evidence type="ECO:0000256" key="13">
    <source>
        <dbReference type="NCBIfam" id="TIGR04265"/>
    </source>
</evidence>
<comment type="subcellular location">
    <subcellularLocation>
        <location evidence="1 12">Cell membrane</location>
        <topology evidence="1 12">Multi-pass membrane protein</topology>
    </subcellularLocation>
</comment>
<evidence type="ECO:0000256" key="5">
    <source>
        <dbReference type="ARBA" id="ARBA00022692"/>
    </source>
</evidence>
<dbReference type="PATRIC" id="fig|1423755.3.peg.664"/>
<dbReference type="eggNOG" id="COG1502">
    <property type="taxonomic scope" value="Bacteria"/>
</dbReference>
<keyword evidence="9 12" id="KW-0472">Membrane</keyword>
<feature type="domain" description="PLD phosphodiesterase" evidence="14">
    <location>
        <begin position="220"/>
        <end position="247"/>
    </location>
</feature>
<evidence type="ECO:0000256" key="8">
    <source>
        <dbReference type="ARBA" id="ARBA00023098"/>
    </source>
</evidence>
<dbReference type="OrthoDB" id="9762009at2"/>
<dbReference type="InterPro" id="IPR027379">
    <property type="entry name" value="CLS_N"/>
</dbReference>
<dbReference type="STRING" id="1423755.FC40_GL000610"/>
<feature type="transmembrane region" description="Helical" evidence="12">
    <location>
        <begin position="6"/>
        <end position="26"/>
    </location>
</feature>
<feature type="transmembrane region" description="Helical" evidence="12">
    <location>
        <begin position="33"/>
        <end position="56"/>
    </location>
</feature>
<dbReference type="GO" id="GO:0008808">
    <property type="term" value="F:cardiolipin synthase activity"/>
    <property type="evidence" value="ECO:0007669"/>
    <property type="project" value="UniProtKB-UniRule"/>
</dbReference>
<dbReference type="HAMAP" id="MF_01916">
    <property type="entry name" value="Cardiolipin_synth_Cls"/>
    <property type="match status" value="1"/>
</dbReference>
<protein>
    <recommendedName>
        <fullName evidence="12 13">Cardiolipin synthase</fullName>
        <shortName evidence="12">CL synthase</shortName>
        <ecNumber evidence="12 13">2.7.8.-</ecNumber>
    </recommendedName>
</protein>
<dbReference type="AlphaFoldDB" id="A0A0R1WSW1"/>
<evidence type="ECO:0000256" key="12">
    <source>
        <dbReference type="HAMAP-Rule" id="MF_01916"/>
    </source>
</evidence>
<dbReference type="SMART" id="SM00155">
    <property type="entry name" value="PLDc"/>
    <property type="match status" value="2"/>
</dbReference>
<evidence type="ECO:0000313" key="16">
    <source>
        <dbReference type="Proteomes" id="UP000051054"/>
    </source>
</evidence>
<gene>
    <name evidence="15" type="ORF">FC40_GL000610</name>
</gene>
<evidence type="ECO:0000256" key="3">
    <source>
        <dbReference type="ARBA" id="ARBA00022516"/>
    </source>
</evidence>
<feature type="active site" evidence="12">
    <location>
        <position position="416"/>
    </location>
</feature>
<dbReference type="Proteomes" id="UP000051054">
    <property type="component" value="Unassembled WGS sequence"/>
</dbReference>
<comment type="similarity">
    <text evidence="12">Belongs to the phospholipase D family. Cardiolipin synthase subfamily.</text>
</comment>
<evidence type="ECO:0000256" key="7">
    <source>
        <dbReference type="ARBA" id="ARBA00022989"/>
    </source>
</evidence>
<evidence type="ECO:0000256" key="9">
    <source>
        <dbReference type="ARBA" id="ARBA00023136"/>
    </source>
</evidence>
<keyword evidence="4 12" id="KW-0808">Transferase</keyword>
<dbReference type="PROSITE" id="PS50035">
    <property type="entry name" value="PLD"/>
    <property type="match status" value="2"/>
</dbReference>
<dbReference type="PANTHER" id="PTHR21248:SF22">
    <property type="entry name" value="PHOSPHOLIPASE D"/>
    <property type="match status" value="1"/>
</dbReference>
<keyword evidence="2 12" id="KW-1003">Cell membrane</keyword>
<keyword evidence="6" id="KW-0677">Repeat</keyword>
<reference evidence="15 16" key="1">
    <citation type="journal article" date="2015" name="Genome Announc.">
        <title>Expanding the biotechnology potential of lactobacilli through comparative genomics of 213 strains and associated genera.</title>
        <authorList>
            <person name="Sun Z."/>
            <person name="Harris H.M."/>
            <person name="McCann A."/>
            <person name="Guo C."/>
            <person name="Argimon S."/>
            <person name="Zhang W."/>
            <person name="Yang X."/>
            <person name="Jeffery I.B."/>
            <person name="Cooney J.C."/>
            <person name="Kagawa T.F."/>
            <person name="Liu W."/>
            <person name="Song Y."/>
            <person name="Salvetti E."/>
            <person name="Wrobel A."/>
            <person name="Rasinkangas P."/>
            <person name="Parkhill J."/>
            <person name="Rea M.C."/>
            <person name="O'Sullivan O."/>
            <person name="Ritari J."/>
            <person name="Douillard F.P."/>
            <person name="Paul Ross R."/>
            <person name="Yang R."/>
            <person name="Briner A.E."/>
            <person name="Felis G.E."/>
            <person name="de Vos W.M."/>
            <person name="Barrangou R."/>
            <person name="Klaenhammer T.R."/>
            <person name="Caufield P.W."/>
            <person name="Cui Y."/>
            <person name="Zhang H."/>
            <person name="O'Toole P.W."/>
        </authorList>
    </citation>
    <scope>NUCLEOTIDE SEQUENCE [LARGE SCALE GENOMIC DNA]</scope>
    <source>
        <strain evidence="15 16">DSM 18933</strain>
    </source>
</reference>
<dbReference type="InterPro" id="IPR001736">
    <property type="entry name" value="PLipase_D/transphosphatidylase"/>
</dbReference>
<accession>A0A0R1WSW1</accession>
<keyword evidence="16" id="KW-1185">Reference proteome</keyword>
<keyword evidence="3 12" id="KW-0444">Lipid biosynthesis</keyword>
<name>A0A0R1WSW1_9LACO</name>
<keyword evidence="5 12" id="KW-0812">Transmembrane</keyword>
<dbReference type="PANTHER" id="PTHR21248">
    <property type="entry name" value="CARDIOLIPIN SYNTHASE"/>
    <property type="match status" value="1"/>
</dbReference>
<keyword evidence="8 12" id="KW-0443">Lipid metabolism</keyword>
<dbReference type="NCBIfam" id="TIGR04265">
    <property type="entry name" value="bac_cardiolipin"/>
    <property type="match status" value="1"/>
</dbReference>
<sequence>MTFDILSSAWNVIVIINTIAALITVFREKRDIAATWAWLLVLVALPVIGFIIYLFAGKKLSHEKIFSMQTEQKKMLRQMSHHQINEWKKHKLIPLTQSSQSIRELIHFFLKQEQAFLSKNNEIQLFTDGKDKFNQLINDINHAKKYIHIEYYSFYSDELGDRLLSALEDAAKRGVEVKVLYDMFGSHGTTYRYFKNLEKLGGLAQAFFSSKKAIVTTPRLNYHLHRKIVVIDGLIGYIGGFNVGDQYLGKSQKFGYWRDTHLRIKGFAVIELLNRFIMDWNVTCHKTKKERITTFSHYLPSEENISVNGSTNIQIVSSGPDNERQSIKRGYQHMITNADNYIYIQTPYLVPDDSILESLIISAKSGVDVRIMIPSMPDHPFIYRATEYYAKYLVENGIRIFRYDHGFLHAKTIVADDHITSIGSANMDFRSFRLNFEANAFCYDSDLSVTMKNIFIGDQAHCKELTPEYFDNQSKWKKFKQYFSRLLSPTL</sequence>
<comment type="function">
    <text evidence="12">Catalyzes the reversible phosphatidyl group transfer from one phosphatidylglycerol molecule to another to form cardiolipin (CL) (diphosphatidylglycerol) and glycerol.</text>
</comment>
<dbReference type="InterPro" id="IPR030874">
    <property type="entry name" value="Cardiolipin_synth_Firmi"/>
</dbReference>
<feature type="domain" description="PLD phosphodiesterase" evidence="14">
    <location>
        <begin position="404"/>
        <end position="431"/>
    </location>
</feature>
<comment type="caution">
    <text evidence="15">The sequence shown here is derived from an EMBL/GenBank/DDBJ whole genome shotgun (WGS) entry which is preliminary data.</text>
</comment>
<keyword evidence="11 12" id="KW-1208">Phospholipid metabolism</keyword>
<keyword evidence="10 12" id="KW-0594">Phospholipid biosynthesis</keyword>
<feature type="active site" evidence="12">
    <location>
        <position position="232"/>
    </location>
</feature>
<dbReference type="EC" id="2.7.8.-" evidence="12 13"/>
<dbReference type="InterPro" id="IPR025202">
    <property type="entry name" value="PLD-like_dom"/>
</dbReference>
<dbReference type="GO" id="GO:0005886">
    <property type="term" value="C:plasma membrane"/>
    <property type="evidence" value="ECO:0007669"/>
    <property type="project" value="UniProtKB-SubCell"/>
</dbReference>